<reference evidence="3" key="1">
    <citation type="journal article" date="2015" name="Proc. Natl. Acad. Sci. U.S.A.">
        <title>Networks of energetic and metabolic interactions define dynamics in microbial communities.</title>
        <authorList>
            <person name="Embree M."/>
            <person name="Liu J.K."/>
            <person name="Al-Bassam M.M."/>
            <person name="Zengler K."/>
        </authorList>
    </citation>
    <scope>NUCLEOTIDE SEQUENCE</scope>
</reference>
<dbReference type="InterPro" id="IPR036291">
    <property type="entry name" value="NAD(P)-bd_dom_sf"/>
</dbReference>
<dbReference type="Gene3D" id="3.40.50.720">
    <property type="entry name" value="NAD(P)-binding Rossmann-like Domain"/>
    <property type="match status" value="1"/>
</dbReference>
<evidence type="ECO:0000259" key="2">
    <source>
        <dbReference type="PROSITE" id="PS51176"/>
    </source>
</evidence>
<dbReference type="EMBL" id="LNQE01001403">
    <property type="protein sequence ID" value="KUG18080.1"/>
    <property type="molecule type" value="Genomic_DNA"/>
</dbReference>
<dbReference type="InterPro" id="IPR046825">
    <property type="entry name" value="PDH_C"/>
</dbReference>
<comment type="caution">
    <text evidence="3">The sequence shown here is derived from an EMBL/GenBank/DDBJ whole genome shotgun (WGS) entry which is preliminary data.</text>
</comment>
<dbReference type="PROSITE" id="PS51176">
    <property type="entry name" value="PDH_ADH"/>
    <property type="match status" value="1"/>
</dbReference>
<dbReference type="GO" id="GO:0004665">
    <property type="term" value="F:prephenate dehydrogenase (NADP+) activity"/>
    <property type="evidence" value="ECO:0007669"/>
    <property type="project" value="InterPro"/>
</dbReference>
<dbReference type="InterPro" id="IPR050812">
    <property type="entry name" value="Preph/Arog_dehydrog"/>
</dbReference>
<dbReference type="Pfam" id="PF02153">
    <property type="entry name" value="PDH_N"/>
    <property type="match status" value="1"/>
</dbReference>
<keyword evidence="1 3" id="KW-0560">Oxidoreductase</keyword>
<feature type="domain" description="Prephenate/arogenate dehydrogenase" evidence="2">
    <location>
        <begin position="2"/>
        <end position="280"/>
    </location>
</feature>
<dbReference type="PANTHER" id="PTHR21363:SF0">
    <property type="entry name" value="PREPHENATE DEHYDROGENASE [NADP(+)]"/>
    <property type="match status" value="1"/>
</dbReference>
<dbReference type="InterPro" id="IPR003099">
    <property type="entry name" value="Prephen_DH"/>
</dbReference>
<sequence>MVRILILGGTGETGSWFARYFKSKGWEVAIWGPSGKVEVAERLGVRYAHDMMAEVEESDVVLVSVLIEKTVEVIRQVAPSMHSGSLIMDVTSVKSGPVRAMKTYAPKGVEALGTHPMFGPTMPSLFGQTIIFTPVEGKTGKWLGVIRSLFESDGARIEILEAEEHDETMAVVQALTHFAYISIGAALKALDFDVQRSHRFMSPVYEIMIDFVGRILDQNPELYASIQMNPKAAAARQAFVSECMRLCEKTDDGDMEGFKQMMREAALHYGGTHEALQRSDRVINSRIREKEEEGKR</sequence>
<dbReference type="InterPro" id="IPR046826">
    <property type="entry name" value="PDH_N"/>
</dbReference>
<dbReference type="Gene3D" id="1.10.3660.10">
    <property type="entry name" value="6-phosphogluconate dehydrogenase C-terminal like domain"/>
    <property type="match status" value="1"/>
</dbReference>
<dbReference type="SUPFAM" id="SSF51735">
    <property type="entry name" value="NAD(P)-binding Rossmann-fold domains"/>
    <property type="match status" value="1"/>
</dbReference>
<dbReference type="InterPro" id="IPR008927">
    <property type="entry name" value="6-PGluconate_DH-like_C_sf"/>
</dbReference>
<dbReference type="AlphaFoldDB" id="A0A0W8FB33"/>
<proteinExistence type="predicted"/>
<name>A0A0W8FB33_9ZZZZ</name>
<organism evidence="3">
    <name type="scientific">hydrocarbon metagenome</name>
    <dbReference type="NCBI Taxonomy" id="938273"/>
    <lineage>
        <taxon>unclassified sequences</taxon>
        <taxon>metagenomes</taxon>
        <taxon>ecological metagenomes</taxon>
    </lineage>
</organism>
<accession>A0A0W8FB33</accession>
<dbReference type="GO" id="GO:0008977">
    <property type="term" value="F:prephenate dehydrogenase (NAD+) activity"/>
    <property type="evidence" value="ECO:0007669"/>
    <property type="project" value="InterPro"/>
</dbReference>
<dbReference type="PANTHER" id="PTHR21363">
    <property type="entry name" value="PREPHENATE DEHYDROGENASE"/>
    <property type="match status" value="1"/>
</dbReference>
<protein>
    <recommendedName>
        <fullName evidence="2">Prephenate/arogenate dehydrogenase domain-containing protein</fullName>
    </recommendedName>
</protein>
<dbReference type="GO" id="GO:0070403">
    <property type="term" value="F:NAD+ binding"/>
    <property type="evidence" value="ECO:0007669"/>
    <property type="project" value="InterPro"/>
</dbReference>
<dbReference type="Pfam" id="PF20463">
    <property type="entry name" value="PDH_C"/>
    <property type="match status" value="1"/>
</dbReference>
<evidence type="ECO:0000313" key="3">
    <source>
        <dbReference type="EMBL" id="KUG18080.1"/>
    </source>
</evidence>
<dbReference type="GO" id="GO:0006571">
    <property type="term" value="P:tyrosine biosynthetic process"/>
    <property type="evidence" value="ECO:0007669"/>
    <property type="project" value="InterPro"/>
</dbReference>
<gene>
    <name evidence="3" type="ORF">ASZ90_012206</name>
</gene>
<dbReference type="SUPFAM" id="SSF48179">
    <property type="entry name" value="6-phosphogluconate dehydrogenase C-terminal domain-like"/>
    <property type="match status" value="1"/>
</dbReference>
<evidence type="ECO:0000256" key="1">
    <source>
        <dbReference type="ARBA" id="ARBA00023002"/>
    </source>
</evidence>